<reference evidence="2 3" key="1">
    <citation type="journal article" date="2019" name="Sci. Rep.">
        <title>Orb-weaving spider Araneus ventricosus genome elucidates the spidroin gene catalogue.</title>
        <authorList>
            <person name="Kono N."/>
            <person name="Nakamura H."/>
            <person name="Ohtoshi R."/>
            <person name="Moran D.A.P."/>
            <person name="Shinohara A."/>
            <person name="Yoshida Y."/>
            <person name="Fujiwara M."/>
            <person name="Mori M."/>
            <person name="Tomita M."/>
            <person name="Arakawa K."/>
        </authorList>
    </citation>
    <scope>NUCLEOTIDE SEQUENCE [LARGE SCALE GENOMIC DNA]</scope>
</reference>
<keyword evidence="3" id="KW-1185">Reference proteome</keyword>
<dbReference type="EMBL" id="BGPR01012809">
    <property type="protein sequence ID" value="GBN57771.1"/>
    <property type="molecule type" value="Genomic_DNA"/>
</dbReference>
<dbReference type="AlphaFoldDB" id="A0A4Y2Q2R4"/>
<feature type="domain" description="Reverse transcriptase" evidence="1">
    <location>
        <begin position="1"/>
        <end position="170"/>
    </location>
</feature>
<name>A0A4Y2Q2R4_ARAVE</name>
<evidence type="ECO:0000259" key="1">
    <source>
        <dbReference type="PROSITE" id="PS50878"/>
    </source>
</evidence>
<dbReference type="InterPro" id="IPR043502">
    <property type="entry name" value="DNA/RNA_pol_sf"/>
</dbReference>
<dbReference type="PANTHER" id="PTHR19446">
    <property type="entry name" value="REVERSE TRANSCRIPTASES"/>
    <property type="match status" value="1"/>
</dbReference>
<organism evidence="2 3">
    <name type="scientific">Araneus ventricosus</name>
    <name type="common">Orbweaver spider</name>
    <name type="synonym">Epeira ventricosa</name>
    <dbReference type="NCBI Taxonomy" id="182803"/>
    <lineage>
        <taxon>Eukaryota</taxon>
        <taxon>Metazoa</taxon>
        <taxon>Ecdysozoa</taxon>
        <taxon>Arthropoda</taxon>
        <taxon>Chelicerata</taxon>
        <taxon>Arachnida</taxon>
        <taxon>Araneae</taxon>
        <taxon>Araneomorphae</taxon>
        <taxon>Entelegynae</taxon>
        <taxon>Araneoidea</taxon>
        <taxon>Araneidae</taxon>
        <taxon>Araneus</taxon>
    </lineage>
</organism>
<evidence type="ECO:0000313" key="3">
    <source>
        <dbReference type="Proteomes" id="UP000499080"/>
    </source>
</evidence>
<dbReference type="OrthoDB" id="6437248at2759"/>
<dbReference type="InterPro" id="IPR000477">
    <property type="entry name" value="RT_dom"/>
</dbReference>
<sequence>MIHEGKRNKDNILVLSVDIKGAFDNIQHQSIVNCLDNLNCPLNIRNIFENLLQTREAILNTQEGQETREQKQGCPQGSCSGPALRNLVGNDLLNQDWSAHTSIQAFADDFVLVIKARKKEDLRRSAQESIGKFITWADNNNLEELPDKINYIQFRRWATRPRIYWKGERIKFKLAIKYLGVHIEDKLSWRTYLQQQATKEHQLQ</sequence>
<gene>
    <name evidence="2" type="ORF">AVEN_262042_1</name>
</gene>
<evidence type="ECO:0000313" key="2">
    <source>
        <dbReference type="EMBL" id="GBN57771.1"/>
    </source>
</evidence>
<dbReference type="Pfam" id="PF00078">
    <property type="entry name" value="RVT_1"/>
    <property type="match status" value="1"/>
</dbReference>
<dbReference type="GO" id="GO:0071897">
    <property type="term" value="P:DNA biosynthetic process"/>
    <property type="evidence" value="ECO:0007669"/>
    <property type="project" value="UniProtKB-ARBA"/>
</dbReference>
<comment type="caution">
    <text evidence="2">The sequence shown here is derived from an EMBL/GenBank/DDBJ whole genome shotgun (WGS) entry which is preliminary data.</text>
</comment>
<protein>
    <recommendedName>
        <fullName evidence="1">Reverse transcriptase domain-containing protein</fullName>
    </recommendedName>
</protein>
<dbReference type="PROSITE" id="PS50878">
    <property type="entry name" value="RT_POL"/>
    <property type="match status" value="1"/>
</dbReference>
<proteinExistence type="predicted"/>
<dbReference type="SUPFAM" id="SSF56672">
    <property type="entry name" value="DNA/RNA polymerases"/>
    <property type="match status" value="1"/>
</dbReference>
<accession>A0A4Y2Q2R4</accession>
<dbReference type="Proteomes" id="UP000499080">
    <property type="component" value="Unassembled WGS sequence"/>
</dbReference>